<feature type="region of interest" description="Disordered" evidence="1">
    <location>
        <begin position="960"/>
        <end position="980"/>
    </location>
</feature>
<feature type="region of interest" description="Disordered" evidence="1">
    <location>
        <begin position="445"/>
        <end position="478"/>
    </location>
</feature>
<sequence length="980" mass="107381">MEHEGNWSLEGDGVVENLFYYLWCKDEFGGGPSLLMPDTVVYKFTQPAFWYFTSKSGKVKKKAKASLTNVQIEKEFCRKSCGVDIVAYYIYMLNDAPTIEYFNADGLKDFLYTRQKIQNGVLQRFVVPKGSCNSMIRAIWTPKMCLLERKTNVRRLHDVRYGLYERAVTFDGADAYSNPDPVRGSILPGDIQYLCEQIVDHVMEVSFHKHRISRMVLHLKTDSNDKVWFLWSSSVRLAHAAASSTDASKPVDINSDAHVPSFVHLNIMPDGKPQAKLRHFTSCRSCGTSIESSVASTVTYKAILEHFRQLLHAMKVDMLRRPGPTAAMLWPPDERIIVAAGGVGFGSVQERGMTSATSSAATRRPTIAKPITEADVTIPPMLRSLHPHLTVDEFARFSHDPVFLYKTTAVCTDCFLVFADYSTSALEVNTLRQEAPAVLRPQREIPPLKQGTPRKHLPDSAWMPHKVPSAPCNNQHSSMAKSQYTFKTPPSLPQRIDHTTLDHVQRHLPPEVLRSSMSAPSLRLPAAETTASHPASAAPYIPEAWRQPTTMVPNPLAALGSTKALTTTSKEDLFFAELSASSMTLSQHHPLRHMVDSASKLSTAASAIPSFTPSSCSPTTDVGGPRKKAGPNPYAVVQTLRDDSDGSSLAKKAHKKPSRTSSTANISFQRIAPTEDERVTSQKHREFLLQSLREIQEQMASPDTLADVLYGTPKDTTARRNLGTPDGKQSLSTQPEQVADLIAASPRATDEPERATDLATISCDESKGMDDERDRPNTCDYTACHGHVDSARRSLDEQEQRDDGMTIPTTGVLTHRASTPQDEGFLSSRRTSDTHLSGRRESTATSFQPFDVDETSAELFVAPPDLDSDVCPVHDSDGAAETSHSSNNVTLTGTTDNVDSDPVDGNAPLSDAPPAVAPPPPDGFPSSTDDDGPTAVRPQGPPGLLKDPHDVVMDVALVPSSPPTFEAREPNHGDTTALEL</sequence>
<evidence type="ECO:0000256" key="1">
    <source>
        <dbReference type="SAM" id="MobiDB-lite"/>
    </source>
</evidence>
<feature type="compositionally biased region" description="Basic and acidic residues" evidence="1">
    <location>
        <begin position="830"/>
        <end position="842"/>
    </location>
</feature>
<dbReference type="VEuPathDB" id="FungiDB:H310_10981"/>
<protein>
    <submittedName>
        <fullName evidence="2">Uncharacterized protein</fullName>
    </submittedName>
</protein>
<feature type="region of interest" description="Disordered" evidence="1">
    <location>
        <begin position="608"/>
        <end position="682"/>
    </location>
</feature>
<feature type="region of interest" description="Disordered" evidence="1">
    <location>
        <begin position="714"/>
        <end position="734"/>
    </location>
</feature>
<dbReference type="OrthoDB" id="298589at2759"/>
<feature type="region of interest" description="Disordered" evidence="1">
    <location>
        <begin position="791"/>
        <end position="850"/>
    </location>
</feature>
<dbReference type="AlphaFoldDB" id="A0A024TPH6"/>
<feature type="compositionally biased region" description="Basic and acidic residues" evidence="1">
    <location>
        <begin position="673"/>
        <end position="682"/>
    </location>
</feature>
<dbReference type="EMBL" id="KI913980">
    <property type="protein sequence ID" value="ETV95536.1"/>
    <property type="molecule type" value="Genomic_DNA"/>
</dbReference>
<organism evidence="2">
    <name type="scientific">Aphanomyces invadans</name>
    <dbReference type="NCBI Taxonomy" id="157072"/>
    <lineage>
        <taxon>Eukaryota</taxon>
        <taxon>Sar</taxon>
        <taxon>Stramenopiles</taxon>
        <taxon>Oomycota</taxon>
        <taxon>Saprolegniomycetes</taxon>
        <taxon>Saprolegniales</taxon>
        <taxon>Verrucalvaceae</taxon>
        <taxon>Aphanomyces</taxon>
    </lineage>
</organism>
<gene>
    <name evidence="2" type="ORF">H310_10981</name>
</gene>
<evidence type="ECO:0000313" key="2">
    <source>
        <dbReference type="EMBL" id="ETV95536.1"/>
    </source>
</evidence>
<dbReference type="GeneID" id="20088031"/>
<name>A0A024TPH6_9STRA</name>
<feature type="region of interest" description="Disordered" evidence="1">
    <location>
        <begin position="864"/>
        <end position="948"/>
    </location>
</feature>
<accession>A0A024TPH6</accession>
<feature type="compositionally biased region" description="Polar residues" evidence="1">
    <location>
        <begin position="882"/>
        <end position="897"/>
    </location>
</feature>
<feature type="compositionally biased region" description="Polar residues" evidence="1">
    <location>
        <begin position="807"/>
        <end position="821"/>
    </location>
</feature>
<reference evidence="2" key="1">
    <citation type="submission" date="2013-12" db="EMBL/GenBank/DDBJ databases">
        <title>The Genome Sequence of Aphanomyces invadans NJM9701.</title>
        <authorList>
            <consortium name="The Broad Institute Genomics Platform"/>
            <person name="Russ C."/>
            <person name="Tyler B."/>
            <person name="van West P."/>
            <person name="Dieguez-Uribeondo J."/>
            <person name="Young S.K."/>
            <person name="Zeng Q."/>
            <person name="Gargeya S."/>
            <person name="Fitzgerald M."/>
            <person name="Abouelleil A."/>
            <person name="Alvarado L."/>
            <person name="Chapman S.B."/>
            <person name="Gainer-Dewar J."/>
            <person name="Goldberg J."/>
            <person name="Griggs A."/>
            <person name="Gujja S."/>
            <person name="Hansen M."/>
            <person name="Howarth C."/>
            <person name="Imamovic A."/>
            <person name="Ireland A."/>
            <person name="Larimer J."/>
            <person name="McCowan C."/>
            <person name="Murphy C."/>
            <person name="Pearson M."/>
            <person name="Poon T.W."/>
            <person name="Priest M."/>
            <person name="Roberts A."/>
            <person name="Saif S."/>
            <person name="Shea T."/>
            <person name="Sykes S."/>
            <person name="Wortman J."/>
            <person name="Nusbaum C."/>
            <person name="Birren B."/>
        </authorList>
    </citation>
    <scope>NUCLEOTIDE SEQUENCE [LARGE SCALE GENOMIC DNA]</scope>
    <source>
        <strain evidence="2">NJM9701</strain>
    </source>
</reference>
<feature type="compositionally biased region" description="Basic and acidic residues" evidence="1">
    <location>
        <begin position="791"/>
        <end position="804"/>
    </location>
</feature>
<dbReference type="eggNOG" id="ENOG502QWT8">
    <property type="taxonomic scope" value="Eukaryota"/>
</dbReference>
<feature type="compositionally biased region" description="Low complexity" evidence="1">
    <location>
        <begin position="609"/>
        <end position="620"/>
    </location>
</feature>
<proteinExistence type="predicted"/>
<feature type="compositionally biased region" description="Polar residues" evidence="1">
    <location>
        <begin position="659"/>
        <end position="668"/>
    </location>
</feature>
<dbReference type="RefSeq" id="XP_008875729.1">
    <property type="nucleotide sequence ID" value="XM_008877507.1"/>
</dbReference>